<protein>
    <recommendedName>
        <fullName evidence="1">DUF6950 domain-containing protein</fullName>
    </recommendedName>
</protein>
<proteinExistence type="predicted"/>
<dbReference type="Pfam" id="PF22262">
    <property type="entry name" value="DUF6950"/>
    <property type="match status" value="1"/>
</dbReference>
<feature type="domain" description="DUF6950" evidence="1">
    <location>
        <begin position="6"/>
        <end position="126"/>
    </location>
</feature>
<dbReference type="Proteomes" id="UP001138540">
    <property type="component" value="Unassembled WGS sequence"/>
</dbReference>
<gene>
    <name evidence="2" type="ORF">HNP60_003413</name>
</gene>
<evidence type="ECO:0000313" key="3">
    <source>
        <dbReference type="Proteomes" id="UP001138540"/>
    </source>
</evidence>
<name>A0ABR6NJI5_9SPHN</name>
<dbReference type="RefSeq" id="WP_184155980.1">
    <property type="nucleotide sequence ID" value="NZ_JACHKA010000001.1"/>
</dbReference>
<keyword evidence="3" id="KW-1185">Reference proteome</keyword>
<accession>A0ABR6NJI5</accession>
<comment type="caution">
    <text evidence="2">The sequence shown here is derived from an EMBL/GenBank/DDBJ whole genome shotgun (WGS) entry which is preliminary data.</text>
</comment>
<sequence>MRDIDALLAEIARRDPLPFDWGGNDCVRYVAACVRAQTGIDPLAGLDWTDEATARALLAALGGMEAAVDSRLRRIAPAFAMRGDVAGVADPDLGLALMIVEGQTLVGPGALRARRLPRAAMIASWSTMP</sequence>
<organism evidence="2 3">
    <name type="scientific">Sphingobium lignivorans</name>
    <dbReference type="NCBI Taxonomy" id="2735886"/>
    <lineage>
        <taxon>Bacteria</taxon>
        <taxon>Pseudomonadati</taxon>
        <taxon>Pseudomonadota</taxon>
        <taxon>Alphaproteobacteria</taxon>
        <taxon>Sphingomonadales</taxon>
        <taxon>Sphingomonadaceae</taxon>
        <taxon>Sphingobium</taxon>
    </lineage>
</organism>
<evidence type="ECO:0000259" key="1">
    <source>
        <dbReference type="Pfam" id="PF22262"/>
    </source>
</evidence>
<dbReference type="EMBL" id="JACHKA010000001">
    <property type="protein sequence ID" value="MBB5987439.1"/>
    <property type="molecule type" value="Genomic_DNA"/>
</dbReference>
<dbReference type="InterPro" id="IPR053802">
    <property type="entry name" value="DUF6950"/>
</dbReference>
<reference evidence="2 3" key="1">
    <citation type="submission" date="2020-08" db="EMBL/GenBank/DDBJ databases">
        <title>Exploring microbial biodiversity for novel pathways involved in the catabolism of aromatic compounds derived from lignin.</title>
        <authorList>
            <person name="Elkins J."/>
        </authorList>
    </citation>
    <scope>NUCLEOTIDE SEQUENCE [LARGE SCALE GENOMIC DNA]</scope>
    <source>
        <strain evidence="2 3">B1D3A</strain>
    </source>
</reference>
<evidence type="ECO:0000313" key="2">
    <source>
        <dbReference type="EMBL" id="MBB5987439.1"/>
    </source>
</evidence>